<accession>A0A1I8FPM7</accession>
<evidence type="ECO:0000313" key="2">
    <source>
        <dbReference type="Proteomes" id="UP000095280"/>
    </source>
</evidence>
<evidence type="ECO:0000256" key="1">
    <source>
        <dbReference type="SAM" id="MobiDB-lite"/>
    </source>
</evidence>
<organism evidence="2 3">
    <name type="scientific">Macrostomum lignano</name>
    <dbReference type="NCBI Taxonomy" id="282301"/>
    <lineage>
        <taxon>Eukaryota</taxon>
        <taxon>Metazoa</taxon>
        <taxon>Spiralia</taxon>
        <taxon>Lophotrochozoa</taxon>
        <taxon>Platyhelminthes</taxon>
        <taxon>Rhabditophora</taxon>
        <taxon>Macrostomorpha</taxon>
        <taxon>Macrostomida</taxon>
        <taxon>Macrostomidae</taxon>
        <taxon>Macrostomum</taxon>
    </lineage>
</organism>
<dbReference type="WBParaSite" id="maker-unitig_4267-snap-gene-0.4-mRNA-1">
    <property type="protein sequence ID" value="maker-unitig_4267-snap-gene-0.4-mRNA-1"/>
    <property type="gene ID" value="maker-unitig_4267-snap-gene-0.4"/>
</dbReference>
<feature type="region of interest" description="Disordered" evidence="1">
    <location>
        <begin position="69"/>
        <end position="103"/>
    </location>
</feature>
<name>A0A1I8FPM7_9PLAT</name>
<dbReference type="AlphaFoldDB" id="A0A1I8FPM7"/>
<proteinExistence type="predicted"/>
<evidence type="ECO:0000313" key="3">
    <source>
        <dbReference type="WBParaSite" id="maker-unitig_4267-snap-gene-0.4-mRNA-1"/>
    </source>
</evidence>
<keyword evidence="2" id="KW-1185">Reference proteome</keyword>
<protein>
    <submittedName>
        <fullName evidence="3">Kinesin motor domain-containing protein</fullName>
    </submittedName>
</protein>
<dbReference type="Proteomes" id="UP000095280">
    <property type="component" value="Unplaced"/>
</dbReference>
<reference evidence="3" key="1">
    <citation type="submission" date="2016-11" db="UniProtKB">
        <authorList>
            <consortium name="WormBaseParasite"/>
        </authorList>
    </citation>
    <scope>IDENTIFICATION</scope>
</reference>
<sequence>RDWLMQKSEQPSSEAKLQRAFSSLSLGAAAAAAAAAGFSSGGLWPNSRPEVAIRQSQALVAAFPAGCTNTSTAGGGKARPQKHRAETSESAKTAGGDDGGVSTTRSQRLHLLQLVVARLPGRILRWQ</sequence>